<keyword evidence="6 7" id="KW-0694">RNA-binding</keyword>
<evidence type="ECO:0000313" key="9">
    <source>
        <dbReference type="Proteomes" id="UP000288215"/>
    </source>
</evidence>
<dbReference type="AlphaFoldDB" id="A0A3S3RZ97"/>
<proteinExistence type="inferred from homology"/>
<dbReference type="InterPro" id="IPR000692">
    <property type="entry name" value="Fibrillarin"/>
</dbReference>
<feature type="binding site" evidence="7">
    <location>
        <begin position="150"/>
        <end position="153"/>
    </location>
    <ligand>
        <name>S-adenosyl-L-methionine</name>
        <dbReference type="ChEBI" id="CHEBI:59789"/>
    </ligand>
</feature>
<dbReference type="SUPFAM" id="SSF53335">
    <property type="entry name" value="S-adenosyl-L-methionine-dependent methyltransferases"/>
    <property type="match status" value="1"/>
</dbReference>
<keyword evidence="2 7" id="KW-0698">rRNA processing</keyword>
<dbReference type="HAMAP" id="MF_00351">
    <property type="entry name" value="RNA_methyltransf_FlpA"/>
    <property type="match status" value="1"/>
</dbReference>
<name>A0A3S3RZ97_METS7</name>
<evidence type="ECO:0000256" key="2">
    <source>
        <dbReference type="ARBA" id="ARBA00022552"/>
    </source>
</evidence>
<dbReference type="InterPro" id="IPR020813">
    <property type="entry name" value="Fibrillarin_CS"/>
</dbReference>
<comment type="subunit">
    <text evidence="7">Interacts with nop5. Component of box C/D small ribonucleoprotein (sRNP) particles that contain rpl7ae, FlpA and nop5, plus a guide RNA.</text>
</comment>
<dbReference type="Pfam" id="PF01269">
    <property type="entry name" value="Fibrillarin"/>
    <property type="match status" value="1"/>
</dbReference>
<dbReference type="PIRSF" id="PIRSF006540">
    <property type="entry name" value="Nop17p"/>
    <property type="match status" value="1"/>
</dbReference>
<dbReference type="GO" id="GO:0008649">
    <property type="term" value="F:rRNA methyltransferase activity"/>
    <property type="evidence" value="ECO:0007669"/>
    <property type="project" value="TreeGrafter"/>
</dbReference>
<dbReference type="GO" id="GO:0008033">
    <property type="term" value="P:tRNA processing"/>
    <property type="evidence" value="ECO:0007669"/>
    <property type="project" value="UniProtKB-UniRule"/>
</dbReference>
<dbReference type="PANTHER" id="PTHR10335">
    <property type="entry name" value="RRNA 2-O-METHYLTRANSFERASE FIBRILLARIN"/>
    <property type="match status" value="1"/>
</dbReference>
<dbReference type="NCBIfam" id="NF003276">
    <property type="entry name" value="PRK04266.1-2"/>
    <property type="match status" value="1"/>
</dbReference>
<dbReference type="GO" id="GO:1990259">
    <property type="term" value="F:histone H2AQ104 methyltransferase activity"/>
    <property type="evidence" value="ECO:0007669"/>
    <property type="project" value="TreeGrafter"/>
</dbReference>
<feature type="binding site" evidence="7">
    <location>
        <begin position="86"/>
        <end position="87"/>
    </location>
    <ligand>
        <name>S-adenosyl-L-methionine</name>
        <dbReference type="ChEBI" id="CHEBI:59789"/>
    </ligand>
</feature>
<dbReference type="EMBL" id="RXGA01000003">
    <property type="protein sequence ID" value="RWX72903.1"/>
    <property type="molecule type" value="Genomic_DNA"/>
</dbReference>
<dbReference type="CDD" id="cd02440">
    <property type="entry name" value="AdoMet_MTases"/>
    <property type="match status" value="1"/>
</dbReference>
<gene>
    <name evidence="7" type="primary">flpA</name>
    <name evidence="8" type="ORF">Metus_0877</name>
</gene>
<feature type="binding site" evidence="7">
    <location>
        <begin position="130"/>
        <end position="131"/>
    </location>
    <ligand>
        <name>S-adenosyl-L-methionine</name>
        <dbReference type="ChEBI" id="CHEBI:59789"/>
    </ligand>
</feature>
<reference evidence="8 9" key="1">
    <citation type="submission" date="2018-12" db="EMBL/GenBank/DDBJ databases">
        <title>The complete genome of the methanogenic archaea of the candidate phylum Verstraetearchaeota, obtained from the metagenome of underground thermal water.</title>
        <authorList>
            <person name="Kadnikov V.V."/>
            <person name="Mardanov A.V."/>
            <person name="Beletsky A.V."/>
            <person name="Karnachuk O.V."/>
            <person name="Ravin N.V."/>
        </authorList>
    </citation>
    <scope>NUCLEOTIDE SEQUENCE [LARGE SCALE GENOMIC DNA]</scope>
    <source>
        <strain evidence="8">Ch88</strain>
    </source>
</reference>
<feature type="binding site" evidence="7">
    <location>
        <begin position="105"/>
        <end position="106"/>
    </location>
    <ligand>
        <name>S-adenosyl-L-methionine</name>
        <dbReference type="ChEBI" id="CHEBI:59789"/>
    </ligand>
</feature>
<dbReference type="PRINTS" id="PR00052">
    <property type="entry name" value="FIBRILLARIN"/>
</dbReference>
<dbReference type="PANTHER" id="PTHR10335:SF17">
    <property type="entry name" value="FIBRILLARIN"/>
    <property type="match status" value="1"/>
</dbReference>
<evidence type="ECO:0000256" key="4">
    <source>
        <dbReference type="ARBA" id="ARBA00022679"/>
    </source>
</evidence>
<dbReference type="GO" id="GO:0003723">
    <property type="term" value="F:RNA binding"/>
    <property type="evidence" value="ECO:0007669"/>
    <property type="project" value="UniProtKB-UniRule"/>
</dbReference>
<dbReference type="SMART" id="SM01206">
    <property type="entry name" value="Fibrillarin"/>
    <property type="match status" value="1"/>
</dbReference>
<protein>
    <recommendedName>
        <fullName evidence="7">Fibrillarin-like rRNA/tRNA 2'-O-methyltransferase</fullName>
        <ecNumber evidence="7">2.1.1.-</ecNumber>
    </recommendedName>
</protein>
<evidence type="ECO:0000256" key="6">
    <source>
        <dbReference type="ARBA" id="ARBA00022884"/>
    </source>
</evidence>
<dbReference type="InterPro" id="IPR029063">
    <property type="entry name" value="SAM-dependent_MTases_sf"/>
</dbReference>
<dbReference type="EC" id="2.1.1.-" evidence="7"/>
<organism evidence="8 9">
    <name type="scientific">Methanosuratincola subterraneus</name>
    <dbReference type="NCBI Taxonomy" id="2593994"/>
    <lineage>
        <taxon>Archaea</taxon>
        <taxon>Thermoproteota</taxon>
        <taxon>Methanosuratincolia</taxon>
        <taxon>Candidatus Methanomethylicales</taxon>
        <taxon>Candidatus Methanomethylicaceae</taxon>
        <taxon>Candidatus Methanosuratincola (ex Vanwonterghem et al. 2016)</taxon>
    </lineage>
</organism>
<accession>A0A3S3RZ97</accession>
<dbReference type="NCBIfam" id="NF003277">
    <property type="entry name" value="PRK04266.1-3"/>
    <property type="match status" value="1"/>
</dbReference>
<evidence type="ECO:0000313" key="8">
    <source>
        <dbReference type="EMBL" id="RWX72903.1"/>
    </source>
</evidence>
<comment type="similarity">
    <text evidence="1 7">Belongs to the methyltransferase superfamily. Fibrillarin family.</text>
</comment>
<evidence type="ECO:0000256" key="7">
    <source>
        <dbReference type="HAMAP-Rule" id="MF_00351"/>
    </source>
</evidence>
<evidence type="ECO:0000256" key="3">
    <source>
        <dbReference type="ARBA" id="ARBA00022603"/>
    </source>
</evidence>
<evidence type="ECO:0000256" key="1">
    <source>
        <dbReference type="ARBA" id="ARBA00010632"/>
    </source>
</evidence>
<comment type="function">
    <text evidence="7">Involved in pre-rRNA and tRNA processing. Utilizes the methyl donor S-adenosyl-L-methionine to catalyze the site-specific 2'-hydroxyl methylation of ribose moieties in rRNA and tRNA. Site specificity is provided by a guide RNA that base pairs with the substrate. Methylation occurs at a characteristic distance from the sequence involved in base pairing with the guide RNA.</text>
</comment>
<dbReference type="Gene3D" id="3.30.200.20">
    <property type="entry name" value="Phosphorylase Kinase, domain 1"/>
    <property type="match status" value="1"/>
</dbReference>
<keyword evidence="4 7" id="KW-0808">Transferase</keyword>
<dbReference type="Proteomes" id="UP000288215">
    <property type="component" value="Unassembled WGS sequence"/>
</dbReference>
<sequence>MVNVVEHPKFKGVFYVETDTGRQLATENLVPGSRVYGEDLYRIGDAEYRVWSPYRSKLGAAIEKGIKSVPVSPGSKVLYLGAASGTTPSHVSDIVGSKGKVYCVEFAPRVIRELLEVTAKRSNMVPILGDARNPSSYRFFLELVDVIYCDVAQPEQAKLLADNSDHYLKRGGKVMIAIKARSVDVTMDPSQVFKQEVKILEDRSFRILDLKHLEPYEKDHAMVLGERL</sequence>
<dbReference type="GO" id="GO:0000494">
    <property type="term" value="P:box C/D sno(s)RNA 3'-end processing"/>
    <property type="evidence" value="ECO:0007669"/>
    <property type="project" value="TreeGrafter"/>
</dbReference>
<dbReference type="Gene3D" id="3.40.50.150">
    <property type="entry name" value="Vaccinia Virus protein VP39"/>
    <property type="match status" value="1"/>
</dbReference>
<keyword evidence="3 7" id="KW-0489">Methyltransferase</keyword>
<dbReference type="NCBIfam" id="NF003275">
    <property type="entry name" value="PRK04266.1-1"/>
    <property type="match status" value="1"/>
</dbReference>
<comment type="caution">
    <text evidence="8">The sequence shown here is derived from an EMBL/GenBank/DDBJ whole genome shotgun (WGS) entry which is preliminary data.</text>
</comment>
<keyword evidence="5 7" id="KW-0819">tRNA processing</keyword>
<dbReference type="PROSITE" id="PS00566">
    <property type="entry name" value="FIBRILLARIN"/>
    <property type="match status" value="1"/>
</dbReference>
<evidence type="ECO:0000256" key="5">
    <source>
        <dbReference type="ARBA" id="ARBA00022694"/>
    </source>
</evidence>